<dbReference type="Pfam" id="PF00931">
    <property type="entry name" value="NB-ARC"/>
    <property type="match status" value="1"/>
</dbReference>
<feature type="repeat" description="TPR" evidence="1">
    <location>
        <begin position="735"/>
        <end position="768"/>
    </location>
</feature>
<dbReference type="InterPro" id="IPR019734">
    <property type="entry name" value="TPR_rpt"/>
</dbReference>
<sequence length="959" mass="107064">MEVLKRQLPYKCPSLALIGYCLGEMSRVQSLGETEPPAPPQGYPPQSSTKHSQIWQNAIQRYYDELGKGGIRGPAIEKDLWGIKSPVELLDQIKDLEPSDSRSSGAWVGSLRRLETVLLSLNDFAAVTAWALGMNGRVGAVVWGSIRLILNLAKPVLPEVLDMLEELRRTLPRYRTYEQELRMTESLEDALSDMYAEIIVFCARAITFFQNNPNVGRSRNAWSEFNSQFLKTIGNLRNYSRRVDEEADIIRMTREANSAEMVDVMKKLNDVKLSGGNIELPCHMIPYGLNPRFFSRAKEAAKVKEILDPRDGEDKLRVMAIYGLGGVGKTQLALHYANTSLKLYDIIAWIPSETQIKMTQALSAFARKLGLPIKDDPGEDFQASLKVRDWLNTSGRRFLLIFDNVDTIDLLLQVWPASDKGSILITTRSLSMASRHATDIMNLESFTTETGLEALYSLTGARPTADGDSALAAKDICRLLGGLPLALVQISEFIRDRSYSYEEFLPIYQSSAAKVLARGKTPIEYNHTLSTVWDLSLQKLPQESKILQNLIAFFDPDRIEERLLTNPKAGPLGASTSPNCCLLWSLGEEMGFYLDSVITILSNGFPNTWKKAGHQQGHGWASWETCSEVLPHVNWLMDLSKKHKLKAGNPELFAELIFRSGAYLWEREQPTAARSFFIYGLSLGVNRGGPTCNPAIRLLGHVALDMAQPEAALKAYYETLAARLELVESDSPEIANVYDSIACSYTEMNNVEQAFEYLEKAMRIHDAKGPQGRARTCAILAMTHLRARNPDQALEALKECWQLQNLTEDQIADSKYPKHSGDIVLLSRIQYAKGNKESALQLASRSINIRKGILGNKGPRVADSMFLVSSMLRDNQKDALAAKLLREVVDMSQGIVDMEGHLARALWALGGMEEEVGNWGEGEELRKRARAAREGIEGREGGDEDSDEGFGRLVGYMLW</sequence>
<dbReference type="AlphaFoldDB" id="A0A9P8ID56"/>
<evidence type="ECO:0000313" key="4">
    <source>
        <dbReference type="EMBL" id="KAH0545465.1"/>
    </source>
</evidence>
<organism evidence="4 5">
    <name type="scientific">Glutinoglossum americanum</name>
    <dbReference type="NCBI Taxonomy" id="1670608"/>
    <lineage>
        <taxon>Eukaryota</taxon>
        <taxon>Fungi</taxon>
        <taxon>Dikarya</taxon>
        <taxon>Ascomycota</taxon>
        <taxon>Pezizomycotina</taxon>
        <taxon>Geoglossomycetes</taxon>
        <taxon>Geoglossales</taxon>
        <taxon>Geoglossaceae</taxon>
        <taxon>Glutinoglossum</taxon>
    </lineage>
</organism>
<dbReference type="Pfam" id="PF13424">
    <property type="entry name" value="TPR_12"/>
    <property type="match status" value="1"/>
</dbReference>
<dbReference type="InterPro" id="IPR027417">
    <property type="entry name" value="P-loop_NTPase"/>
</dbReference>
<evidence type="ECO:0000256" key="1">
    <source>
        <dbReference type="PROSITE-ProRule" id="PRU00339"/>
    </source>
</evidence>
<accession>A0A9P8ID56</accession>
<dbReference type="SUPFAM" id="SSF52540">
    <property type="entry name" value="P-loop containing nucleoside triphosphate hydrolases"/>
    <property type="match status" value="1"/>
</dbReference>
<dbReference type="InterPro" id="IPR056125">
    <property type="entry name" value="DUF7708"/>
</dbReference>
<dbReference type="SMART" id="SM00028">
    <property type="entry name" value="TPR"/>
    <property type="match status" value="3"/>
</dbReference>
<comment type="caution">
    <text evidence="4">The sequence shown here is derived from an EMBL/GenBank/DDBJ whole genome shotgun (WGS) entry which is preliminary data.</text>
</comment>
<gene>
    <name evidence="4" type="ORF">FGG08_000466</name>
</gene>
<dbReference type="PROSITE" id="PS50005">
    <property type="entry name" value="TPR"/>
    <property type="match status" value="1"/>
</dbReference>
<evidence type="ECO:0000259" key="3">
    <source>
        <dbReference type="Pfam" id="PF24809"/>
    </source>
</evidence>
<reference evidence="4" key="1">
    <citation type="submission" date="2021-03" db="EMBL/GenBank/DDBJ databases">
        <title>Comparative genomics and phylogenomic investigation of the class Geoglossomycetes provide insights into ecological specialization and systematics.</title>
        <authorList>
            <person name="Melie T."/>
            <person name="Pirro S."/>
            <person name="Miller A.N."/>
            <person name="Quandt A."/>
        </authorList>
    </citation>
    <scope>NUCLEOTIDE SEQUENCE</scope>
    <source>
        <strain evidence="4">GBOQ0MN5Z8</strain>
    </source>
</reference>
<keyword evidence="5" id="KW-1185">Reference proteome</keyword>
<dbReference type="Pfam" id="PF24809">
    <property type="entry name" value="DUF7708"/>
    <property type="match status" value="1"/>
</dbReference>
<dbReference type="Gene3D" id="1.25.40.10">
    <property type="entry name" value="Tetratricopeptide repeat domain"/>
    <property type="match status" value="2"/>
</dbReference>
<dbReference type="SUPFAM" id="SSF48452">
    <property type="entry name" value="TPR-like"/>
    <property type="match status" value="2"/>
</dbReference>
<dbReference type="PANTHER" id="PTHR35205">
    <property type="entry name" value="NB-ARC AND TPR DOMAIN PROTEIN"/>
    <property type="match status" value="1"/>
</dbReference>
<feature type="domain" description="DUF7708" evidence="3">
    <location>
        <begin position="140"/>
        <end position="250"/>
    </location>
</feature>
<keyword evidence="1" id="KW-0802">TPR repeat</keyword>
<dbReference type="GO" id="GO:0043531">
    <property type="term" value="F:ADP binding"/>
    <property type="evidence" value="ECO:0007669"/>
    <property type="project" value="InterPro"/>
</dbReference>
<dbReference type="PRINTS" id="PR00364">
    <property type="entry name" value="DISEASERSIST"/>
</dbReference>
<dbReference type="InterPro" id="IPR002182">
    <property type="entry name" value="NB-ARC"/>
</dbReference>
<evidence type="ECO:0000259" key="2">
    <source>
        <dbReference type="Pfam" id="PF00931"/>
    </source>
</evidence>
<evidence type="ECO:0000313" key="5">
    <source>
        <dbReference type="Proteomes" id="UP000698800"/>
    </source>
</evidence>
<feature type="domain" description="NB-ARC" evidence="2">
    <location>
        <begin position="301"/>
        <end position="455"/>
    </location>
</feature>
<name>A0A9P8ID56_9PEZI</name>
<dbReference type="EMBL" id="JAGHQL010000005">
    <property type="protein sequence ID" value="KAH0545465.1"/>
    <property type="molecule type" value="Genomic_DNA"/>
</dbReference>
<dbReference type="Proteomes" id="UP000698800">
    <property type="component" value="Unassembled WGS sequence"/>
</dbReference>
<protein>
    <recommendedName>
        <fullName evidence="6">NB-ARC domain-containing protein</fullName>
    </recommendedName>
</protein>
<dbReference type="InterPro" id="IPR011990">
    <property type="entry name" value="TPR-like_helical_dom_sf"/>
</dbReference>
<proteinExistence type="predicted"/>
<dbReference type="PANTHER" id="PTHR35205:SF1">
    <property type="entry name" value="ZU5 DOMAIN-CONTAINING PROTEIN"/>
    <property type="match status" value="1"/>
</dbReference>
<dbReference type="Gene3D" id="3.40.50.300">
    <property type="entry name" value="P-loop containing nucleotide triphosphate hydrolases"/>
    <property type="match status" value="1"/>
</dbReference>
<dbReference type="OrthoDB" id="6161812at2759"/>
<evidence type="ECO:0008006" key="6">
    <source>
        <dbReference type="Google" id="ProtNLM"/>
    </source>
</evidence>